<feature type="transmembrane region" description="Helical" evidence="7">
    <location>
        <begin position="46"/>
        <end position="69"/>
    </location>
</feature>
<name>A0A1H1Q3H3_9ACTN</name>
<feature type="transmembrane region" description="Helical" evidence="7">
    <location>
        <begin position="6"/>
        <end position="25"/>
    </location>
</feature>
<evidence type="ECO:0000256" key="7">
    <source>
        <dbReference type="SAM" id="Phobius"/>
    </source>
</evidence>
<feature type="transmembrane region" description="Helical" evidence="7">
    <location>
        <begin position="154"/>
        <end position="172"/>
    </location>
</feature>
<keyword evidence="3 7" id="KW-0812">Transmembrane</keyword>
<proteinExistence type="predicted"/>
<organism evidence="9 10">
    <name type="scientific">Actinopolymorpha singaporensis</name>
    <dbReference type="NCBI Taxonomy" id="117157"/>
    <lineage>
        <taxon>Bacteria</taxon>
        <taxon>Bacillati</taxon>
        <taxon>Actinomycetota</taxon>
        <taxon>Actinomycetes</taxon>
        <taxon>Propionibacteriales</taxon>
        <taxon>Actinopolymorphaceae</taxon>
        <taxon>Actinopolymorpha</taxon>
    </lineage>
</organism>
<dbReference type="Proteomes" id="UP000198983">
    <property type="component" value="Chromosome I"/>
</dbReference>
<evidence type="ECO:0000256" key="1">
    <source>
        <dbReference type="ARBA" id="ARBA00004651"/>
    </source>
</evidence>
<dbReference type="RefSeq" id="WP_092652405.1">
    <property type="nucleotide sequence ID" value="NZ_LT629732.1"/>
</dbReference>
<protein>
    <submittedName>
        <fullName evidence="9">MASE1 protein</fullName>
    </submittedName>
</protein>
<reference evidence="9 10" key="1">
    <citation type="submission" date="2016-10" db="EMBL/GenBank/DDBJ databases">
        <authorList>
            <person name="de Groot N.N."/>
        </authorList>
    </citation>
    <scope>NUCLEOTIDE SEQUENCE [LARGE SCALE GENOMIC DNA]</scope>
    <source>
        <strain evidence="9 10">DSM 22024</strain>
    </source>
</reference>
<feature type="region of interest" description="Disordered" evidence="6">
    <location>
        <begin position="353"/>
        <end position="376"/>
    </location>
</feature>
<feature type="domain" description="MASE1" evidence="8">
    <location>
        <begin position="20"/>
        <end position="239"/>
    </location>
</feature>
<dbReference type="AlphaFoldDB" id="A0A1H1Q3H3"/>
<evidence type="ECO:0000313" key="9">
    <source>
        <dbReference type="EMBL" id="SDS18071.1"/>
    </source>
</evidence>
<evidence type="ECO:0000256" key="2">
    <source>
        <dbReference type="ARBA" id="ARBA00022475"/>
    </source>
</evidence>
<feature type="transmembrane region" description="Helical" evidence="7">
    <location>
        <begin position="81"/>
        <end position="102"/>
    </location>
</feature>
<dbReference type="STRING" id="117157.SAMN04489717_1869"/>
<keyword evidence="2" id="KW-1003">Cell membrane</keyword>
<evidence type="ECO:0000256" key="6">
    <source>
        <dbReference type="SAM" id="MobiDB-lite"/>
    </source>
</evidence>
<comment type="subcellular location">
    <subcellularLocation>
        <location evidence="1">Cell membrane</location>
        <topology evidence="1">Multi-pass membrane protein</topology>
    </subcellularLocation>
</comment>
<dbReference type="OrthoDB" id="118142at2"/>
<evidence type="ECO:0000256" key="4">
    <source>
        <dbReference type="ARBA" id="ARBA00022989"/>
    </source>
</evidence>
<accession>A0A1H1Q3H3</accession>
<keyword evidence="5 7" id="KW-0472">Membrane</keyword>
<evidence type="ECO:0000259" key="8">
    <source>
        <dbReference type="Pfam" id="PF05231"/>
    </source>
</evidence>
<dbReference type="InterPro" id="IPR007895">
    <property type="entry name" value="MASE1"/>
</dbReference>
<feature type="transmembrane region" description="Helical" evidence="7">
    <location>
        <begin position="114"/>
        <end position="142"/>
    </location>
</feature>
<evidence type="ECO:0000256" key="5">
    <source>
        <dbReference type="ARBA" id="ARBA00023136"/>
    </source>
</evidence>
<dbReference type="Pfam" id="PF05231">
    <property type="entry name" value="MASE1"/>
    <property type="match status" value="1"/>
</dbReference>
<sequence length="376" mass="40864">MDRARALRLLVVGCQILGVAAAWYATGKFGLMFLGTGHGVRPWWPAAGVALVGLLLFGPIVTPGIFVGAFPIEATIPGVPLASALLTTVGVTLAPLCGYFLLRRVGFRIELDRIRDALALVLLAAFAATTISATFAVGARVIFGGIPFSLASWLTWWTGDVMGVISVTPFLLSLRNRRWRDRPLRRSQWIEILALVIGSFVVVLLATKTIGTLYVAFVFVGWAAWRFRLVGASSCSLLASPNARWHPDAKAMIVSEDQRLVSSTTRRERYSGAGRVRLPHLTRGQPTVMPRRLAAIRSYTPDLRARASTSPGSRLHALTASDSKAADGERAFPAYDAVSRCGCEVIRRHCHLGGRRRPGRTGPTNTTPWRSSRLAP</sequence>
<gene>
    <name evidence="9" type="ORF">SAMN04489717_1869</name>
</gene>
<dbReference type="GO" id="GO:0005886">
    <property type="term" value="C:plasma membrane"/>
    <property type="evidence" value="ECO:0007669"/>
    <property type="project" value="UniProtKB-SubCell"/>
</dbReference>
<keyword evidence="4 7" id="KW-1133">Transmembrane helix</keyword>
<evidence type="ECO:0000313" key="10">
    <source>
        <dbReference type="Proteomes" id="UP000198983"/>
    </source>
</evidence>
<dbReference type="EMBL" id="LT629732">
    <property type="protein sequence ID" value="SDS18071.1"/>
    <property type="molecule type" value="Genomic_DNA"/>
</dbReference>
<feature type="transmembrane region" description="Helical" evidence="7">
    <location>
        <begin position="192"/>
        <end position="225"/>
    </location>
</feature>
<keyword evidence="10" id="KW-1185">Reference proteome</keyword>
<evidence type="ECO:0000256" key="3">
    <source>
        <dbReference type="ARBA" id="ARBA00022692"/>
    </source>
</evidence>